<dbReference type="Proteomes" id="UP001234178">
    <property type="component" value="Unassembled WGS sequence"/>
</dbReference>
<comment type="caution">
    <text evidence="1">The sequence shown here is derived from an EMBL/GenBank/DDBJ whole genome shotgun (WGS) entry which is preliminary data.</text>
</comment>
<protein>
    <submittedName>
        <fullName evidence="1">Uncharacterized protein</fullName>
    </submittedName>
</protein>
<proteinExistence type="predicted"/>
<name>A0ABQ9ZS97_9CRUS</name>
<accession>A0ABQ9ZS97</accession>
<gene>
    <name evidence="1" type="ORF">OUZ56_030752</name>
</gene>
<evidence type="ECO:0000313" key="2">
    <source>
        <dbReference type="Proteomes" id="UP001234178"/>
    </source>
</evidence>
<evidence type="ECO:0000313" key="1">
    <source>
        <dbReference type="EMBL" id="KAK4015780.1"/>
    </source>
</evidence>
<sequence>MFVILDGNKSHWISIVQQPKNIRFENEVKALTKYQKHETRRRLSSTWRDCGHHPTLIYSKDPNLHRFPLGALYVHFHSLTGGRLSVFR</sequence>
<dbReference type="EMBL" id="JAOYFB010000005">
    <property type="protein sequence ID" value="KAK4015780.1"/>
    <property type="molecule type" value="Genomic_DNA"/>
</dbReference>
<organism evidence="1 2">
    <name type="scientific">Daphnia magna</name>
    <dbReference type="NCBI Taxonomy" id="35525"/>
    <lineage>
        <taxon>Eukaryota</taxon>
        <taxon>Metazoa</taxon>
        <taxon>Ecdysozoa</taxon>
        <taxon>Arthropoda</taxon>
        <taxon>Crustacea</taxon>
        <taxon>Branchiopoda</taxon>
        <taxon>Diplostraca</taxon>
        <taxon>Cladocera</taxon>
        <taxon>Anomopoda</taxon>
        <taxon>Daphniidae</taxon>
        <taxon>Daphnia</taxon>
    </lineage>
</organism>
<keyword evidence="2" id="KW-1185">Reference proteome</keyword>
<reference evidence="1 2" key="1">
    <citation type="journal article" date="2023" name="Nucleic Acids Res.">
        <title>The hologenome of Daphnia magna reveals possible DNA methylation and microbiome-mediated evolution of the host genome.</title>
        <authorList>
            <person name="Chaturvedi A."/>
            <person name="Li X."/>
            <person name="Dhandapani V."/>
            <person name="Marshall H."/>
            <person name="Kissane S."/>
            <person name="Cuenca-Cambronero M."/>
            <person name="Asole G."/>
            <person name="Calvet F."/>
            <person name="Ruiz-Romero M."/>
            <person name="Marangio P."/>
            <person name="Guigo R."/>
            <person name="Rago D."/>
            <person name="Mirbahai L."/>
            <person name="Eastwood N."/>
            <person name="Colbourne J.K."/>
            <person name="Zhou J."/>
            <person name="Mallon E."/>
            <person name="Orsini L."/>
        </authorList>
    </citation>
    <scope>NUCLEOTIDE SEQUENCE [LARGE SCALE GENOMIC DNA]</scope>
    <source>
        <strain evidence="1">LRV0_1</strain>
    </source>
</reference>